<name>A0A7J2THD4_ARCFL</name>
<dbReference type="EMBL" id="DSLA01000037">
    <property type="protein sequence ID" value="HEH35003.1"/>
    <property type="molecule type" value="Genomic_DNA"/>
</dbReference>
<reference evidence="1" key="1">
    <citation type="journal article" date="2020" name="mSystems">
        <title>Genome- and Community-Level Interaction Insights into Carbon Utilization and Element Cycling Functions of Hydrothermarchaeota in Hydrothermal Sediment.</title>
        <authorList>
            <person name="Zhou Z."/>
            <person name="Liu Y."/>
            <person name="Xu W."/>
            <person name="Pan J."/>
            <person name="Luo Z.H."/>
            <person name="Li M."/>
        </authorList>
    </citation>
    <scope>NUCLEOTIDE SEQUENCE [LARGE SCALE GENOMIC DNA]</scope>
    <source>
        <strain evidence="1">SpSt-26</strain>
    </source>
</reference>
<comment type="caution">
    <text evidence="1">The sequence shown here is derived from an EMBL/GenBank/DDBJ whole genome shotgun (WGS) entry which is preliminary data.</text>
</comment>
<dbReference type="AlphaFoldDB" id="A0A7J2THD4"/>
<proteinExistence type="predicted"/>
<sequence>MKAEFEGIVEGYNLRFKANEVEIGKGYGIFLLFIEMPGAKHNGLLIERGDLKIPKGVIAKYVRDMNIENLEMAAPPPPDSNAVLIVRIGGEEFESILKKIAKHICDFLKSQQFIK</sequence>
<accession>A0A7J2THD4</accession>
<protein>
    <submittedName>
        <fullName evidence="1">Uncharacterized protein</fullName>
    </submittedName>
</protein>
<organism evidence="1">
    <name type="scientific">Archaeoglobus fulgidus</name>
    <dbReference type="NCBI Taxonomy" id="2234"/>
    <lineage>
        <taxon>Archaea</taxon>
        <taxon>Methanobacteriati</taxon>
        <taxon>Methanobacteriota</taxon>
        <taxon>Archaeoglobi</taxon>
        <taxon>Archaeoglobales</taxon>
        <taxon>Archaeoglobaceae</taxon>
        <taxon>Archaeoglobus</taxon>
    </lineage>
</organism>
<evidence type="ECO:0000313" key="1">
    <source>
        <dbReference type="EMBL" id="HEH35003.1"/>
    </source>
</evidence>
<gene>
    <name evidence="1" type="ORF">ENP88_02370</name>
</gene>